<evidence type="ECO:0000256" key="3">
    <source>
        <dbReference type="ARBA" id="ARBA00022692"/>
    </source>
</evidence>
<keyword evidence="5 7" id="KW-0472">Membrane</keyword>
<proteinExistence type="inferred from homology"/>
<dbReference type="Pfam" id="PF02687">
    <property type="entry name" value="FtsX"/>
    <property type="match status" value="2"/>
</dbReference>
<comment type="caution">
    <text evidence="9">The sequence shown here is derived from an EMBL/GenBank/DDBJ whole genome shotgun (WGS) entry which is preliminary data.</text>
</comment>
<feature type="transmembrane region" description="Helical" evidence="7">
    <location>
        <begin position="256"/>
        <end position="278"/>
    </location>
</feature>
<feature type="transmembrane region" description="Helical" evidence="7">
    <location>
        <begin position="29"/>
        <end position="53"/>
    </location>
</feature>
<evidence type="ECO:0000313" key="9">
    <source>
        <dbReference type="EMBL" id="MET3752403.1"/>
    </source>
</evidence>
<feature type="transmembrane region" description="Helical" evidence="7">
    <location>
        <begin position="313"/>
        <end position="333"/>
    </location>
</feature>
<evidence type="ECO:0000256" key="5">
    <source>
        <dbReference type="ARBA" id="ARBA00023136"/>
    </source>
</evidence>
<evidence type="ECO:0000256" key="2">
    <source>
        <dbReference type="ARBA" id="ARBA00022475"/>
    </source>
</evidence>
<sequence length="793" mass="89436">MTWPFENNTNGIVKNLAKRNLKSEKRRNIMVIISVVLAAFLISLSGLVGVSLMQTEKKKVIDTYEATYVQVDEAHIEELKQVPEFARVGEYYMYGKESSTQGFNGFFAYADKETLYMARSQMKLADGDLPIEKNEIVVSKEWLSKFFPDCHIGDSVTLDTESFSGEYTISGILDTTGQEKQNMYSFLISKEMLEQCKKYEPDGFFAYVHLKNVDQLDGELIKSYVQKIKEELQIPGVGFQDAYFRYIDGDISMENVLLLMAFAGIVLVGGCVVIQSIFRISIIDKIKSYGQLRTIGATKKQIMRIVKKEGHSLGWKGMSIGILLGLGVTLLLFPRGFSLLGYLFVIGCTVLICWTMICLSIRKPVKLAANISPVEAVRFTSPQKKIKNRTKRKKISPCSLGMLNFRRDWKKTVSIMFSLSLGGILLLAVSSLLILQSPEKLARQYFKNGDYKIYMDSDKEHIDLLKQGNPLNEELKQEILNIDGVEEILVTRKSAGFEATSHGITEHGTCDMITKENRELLAQAIVEGSMPDNNGILLPYEYSGFDGKEKLGETIELSLGEKTIPVTISGFYNLQKTIFASGHGSIGVDGPMMFLPEKLFQELIPDVTNFDYSWDIVCDSDKSEKVGKALENLVVSHTDTGLDTFEDRVDSFGYMNVVYGIMQVISWFIFLFGVINLINTTLSNQYSRRQENSVLRSVGLAPKQLTQMAVWEGMGYVVSSILLMLAIGLPITLLVWRKFSISAYAGRILPYEFPWLQMGVYVVVLVTVEFILSVWTIRRQKKQSLIEQMRAME</sequence>
<evidence type="ECO:0000256" key="1">
    <source>
        <dbReference type="ARBA" id="ARBA00004651"/>
    </source>
</evidence>
<keyword evidence="4 7" id="KW-1133">Transmembrane helix</keyword>
<keyword evidence="3 7" id="KW-0812">Transmembrane</keyword>
<dbReference type="InterPro" id="IPR003838">
    <property type="entry name" value="ABC3_permease_C"/>
</dbReference>
<dbReference type="EMBL" id="JBEPMJ010000050">
    <property type="protein sequence ID" value="MET3752403.1"/>
    <property type="molecule type" value="Genomic_DNA"/>
</dbReference>
<organism evidence="9 10">
    <name type="scientific">Blautia caecimuris</name>
    <dbReference type="NCBI Taxonomy" id="1796615"/>
    <lineage>
        <taxon>Bacteria</taxon>
        <taxon>Bacillati</taxon>
        <taxon>Bacillota</taxon>
        <taxon>Clostridia</taxon>
        <taxon>Lachnospirales</taxon>
        <taxon>Lachnospiraceae</taxon>
        <taxon>Blautia</taxon>
    </lineage>
</organism>
<dbReference type="RefSeq" id="WP_257465696.1">
    <property type="nucleotide sequence ID" value="NZ_BAABXP010000003.1"/>
</dbReference>
<accession>A0ABV2M7F7</accession>
<comment type="subcellular location">
    <subcellularLocation>
        <location evidence="1">Cell membrane</location>
        <topology evidence="1">Multi-pass membrane protein</topology>
    </subcellularLocation>
</comment>
<reference evidence="9 10" key="1">
    <citation type="submission" date="2024-06" db="EMBL/GenBank/DDBJ databases">
        <title>Genomic Encyclopedia of Type Strains, Phase IV (KMG-IV): sequencing the most valuable type-strain genomes for metagenomic binning, comparative biology and taxonomic classification.</title>
        <authorList>
            <person name="Goeker M."/>
        </authorList>
    </citation>
    <scope>NUCLEOTIDE SEQUENCE [LARGE SCALE GENOMIC DNA]</scope>
    <source>
        <strain evidence="9 10">DSM 29492</strain>
    </source>
</reference>
<feature type="transmembrane region" description="Helical" evidence="7">
    <location>
        <begin position="412"/>
        <end position="435"/>
    </location>
</feature>
<evidence type="ECO:0000256" key="7">
    <source>
        <dbReference type="SAM" id="Phobius"/>
    </source>
</evidence>
<comment type="similarity">
    <text evidence="6">Belongs to the ABC-4 integral membrane protein family.</text>
</comment>
<dbReference type="Proteomes" id="UP001549106">
    <property type="component" value="Unassembled WGS sequence"/>
</dbReference>
<feature type="domain" description="ABC3 transporter permease C-terminal" evidence="8">
    <location>
        <begin position="664"/>
        <end position="783"/>
    </location>
</feature>
<keyword evidence="10" id="KW-1185">Reference proteome</keyword>
<feature type="transmembrane region" description="Helical" evidence="7">
    <location>
        <begin position="756"/>
        <end position="777"/>
    </location>
</feature>
<name>A0ABV2M7F7_9FIRM</name>
<dbReference type="PANTHER" id="PTHR30572">
    <property type="entry name" value="MEMBRANE COMPONENT OF TRANSPORTER-RELATED"/>
    <property type="match status" value="1"/>
</dbReference>
<keyword evidence="2" id="KW-1003">Cell membrane</keyword>
<dbReference type="PANTHER" id="PTHR30572:SF4">
    <property type="entry name" value="ABC TRANSPORTER PERMEASE YTRF"/>
    <property type="match status" value="1"/>
</dbReference>
<evidence type="ECO:0000313" key="10">
    <source>
        <dbReference type="Proteomes" id="UP001549106"/>
    </source>
</evidence>
<evidence type="ECO:0000256" key="4">
    <source>
        <dbReference type="ARBA" id="ARBA00022989"/>
    </source>
</evidence>
<dbReference type="InterPro" id="IPR050250">
    <property type="entry name" value="Macrolide_Exporter_MacB"/>
</dbReference>
<protein>
    <submittedName>
        <fullName evidence="9">ABC transport system permease protein</fullName>
    </submittedName>
</protein>
<evidence type="ECO:0000256" key="6">
    <source>
        <dbReference type="ARBA" id="ARBA00038076"/>
    </source>
</evidence>
<feature type="transmembrane region" description="Helical" evidence="7">
    <location>
        <begin position="713"/>
        <end position="736"/>
    </location>
</feature>
<evidence type="ECO:0000259" key="8">
    <source>
        <dbReference type="Pfam" id="PF02687"/>
    </source>
</evidence>
<feature type="transmembrane region" description="Helical" evidence="7">
    <location>
        <begin position="339"/>
        <end position="361"/>
    </location>
</feature>
<feature type="transmembrane region" description="Helical" evidence="7">
    <location>
        <begin position="657"/>
        <end position="679"/>
    </location>
</feature>
<feature type="domain" description="ABC3 transporter permease C-terminal" evidence="8">
    <location>
        <begin position="261"/>
        <end position="365"/>
    </location>
</feature>
<gene>
    <name evidence="9" type="ORF">ABID24_003677</name>
</gene>